<comment type="caution">
    <text evidence="1">The sequence shown here is derived from an EMBL/GenBank/DDBJ whole genome shotgun (WGS) entry which is preliminary data.</text>
</comment>
<dbReference type="Gene3D" id="3.30.1490.390">
    <property type="match status" value="1"/>
</dbReference>
<dbReference type="Proteomes" id="UP000245021">
    <property type="component" value="Unassembled WGS sequence"/>
</dbReference>
<organism evidence="1 2">
    <name type="scientific">Lactococcus termiticola</name>
    <dbReference type="NCBI Taxonomy" id="2169526"/>
    <lineage>
        <taxon>Bacteria</taxon>
        <taxon>Bacillati</taxon>
        <taxon>Bacillota</taxon>
        <taxon>Bacilli</taxon>
        <taxon>Lactobacillales</taxon>
        <taxon>Streptococcaceae</taxon>
        <taxon>Lactococcus</taxon>
    </lineage>
</organism>
<protein>
    <submittedName>
        <fullName evidence="1">Uncharacterized protein</fullName>
    </submittedName>
</protein>
<sequence>MKIKYQLLNQQEMYAVFNGVPDFLRQQSMELPRIPDSARVVMMEINDEPYPFEGSVAELFYELSR</sequence>
<name>A0A2R5HFK8_9LACT</name>
<accession>A0A2R5HFK8</accession>
<dbReference type="RefSeq" id="WP_109245821.1">
    <property type="nucleotide sequence ID" value="NZ_BFFO01000005.1"/>
</dbReference>
<proteinExistence type="predicted"/>
<evidence type="ECO:0000313" key="2">
    <source>
        <dbReference type="Proteomes" id="UP000245021"/>
    </source>
</evidence>
<evidence type="ECO:0000313" key="1">
    <source>
        <dbReference type="EMBL" id="GBG96853.1"/>
    </source>
</evidence>
<gene>
    <name evidence="1" type="ORF">NtB2_00978</name>
</gene>
<dbReference type="OrthoDB" id="2243327at2"/>
<keyword evidence="2" id="KW-1185">Reference proteome</keyword>
<dbReference type="AlphaFoldDB" id="A0A2R5HFK8"/>
<dbReference type="EMBL" id="BFFO01000005">
    <property type="protein sequence ID" value="GBG96853.1"/>
    <property type="molecule type" value="Genomic_DNA"/>
</dbReference>
<reference evidence="1 2" key="1">
    <citation type="journal article" date="2018" name="Genome Announc.">
        <title>Draft Genome Sequence of Lactococcus sp. Strain NtB2 (JCM 32569), Isolated from the Gut of the Higher Termite Nasutitermes takasagoensis.</title>
        <authorList>
            <person name="Noda S."/>
            <person name="Aihara C."/>
            <person name="Yuki M."/>
            <person name="Ohkuma M."/>
        </authorList>
    </citation>
    <scope>NUCLEOTIDE SEQUENCE [LARGE SCALE GENOMIC DNA]</scope>
    <source>
        <strain evidence="1 2">NtB2</strain>
    </source>
</reference>